<keyword evidence="6 8" id="KW-0378">Hydrolase</keyword>
<evidence type="ECO:0000256" key="2">
    <source>
        <dbReference type="ARBA" id="ARBA00005080"/>
    </source>
</evidence>
<dbReference type="PANTHER" id="PTHR11109">
    <property type="entry name" value="GTP CYCLOHYDROLASE I"/>
    <property type="match status" value="1"/>
</dbReference>
<dbReference type="InterPro" id="IPR018234">
    <property type="entry name" value="GTP_CycHdrlase_I_CS"/>
</dbReference>
<dbReference type="NCBIfam" id="NF006826">
    <property type="entry name" value="PRK09347.1-3"/>
    <property type="match status" value="1"/>
</dbReference>
<dbReference type="Gene3D" id="1.10.286.10">
    <property type="match status" value="1"/>
</dbReference>
<dbReference type="InterPro" id="IPR001474">
    <property type="entry name" value="GTP_CycHdrlase_I"/>
</dbReference>
<keyword evidence="7 8" id="KW-0342">GTP-binding</keyword>
<dbReference type="NCBIfam" id="NF006825">
    <property type="entry name" value="PRK09347.1-2"/>
    <property type="match status" value="1"/>
</dbReference>
<comment type="subunit">
    <text evidence="4">Toroid-shaped homodecamer, composed of two pentamers of five dimers.</text>
</comment>
<comment type="catalytic activity">
    <reaction evidence="1 8">
        <text>GTP + H2O = 7,8-dihydroneopterin 3'-triphosphate + formate + H(+)</text>
        <dbReference type="Rhea" id="RHEA:17473"/>
        <dbReference type="ChEBI" id="CHEBI:15377"/>
        <dbReference type="ChEBI" id="CHEBI:15378"/>
        <dbReference type="ChEBI" id="CHEBI:15740"/>
        <dbReference type="ChEBI" id="CHEBI:37565"/>
        <dbReference type="ChEBI" id="CHEBI:58462"/>
        <dbReference type="EC" id="3.5.4.16"/>
    </reaction>
</comment>
<dbReference type="GO" id="GO:0003934">
    <property type="term" value="F:GTP cyclohydrolase I activity"/>
    <property type="evidence" value="ECO:0007669"/>
    <property type="project" value="UniProtKB-EC"/>
</dbReference>
<comment type="caution">
    <text evidence="10">The sequence shown here is derived from an EMBL/GenBank/DDBJ whole genome shotgun (WGS) entry which is preliminary data.</text>
</comment>
<keyword evidence="8" id="KW-0862">Zinc</keyword>
<sequence>MMINVRQEDLLPPAEAVGEQVPGEVQDAIRTLLRWAGDDPDREGLFDTPERVGRAWRDYCSGYREDPSVHLQAAFGEVGGYNEIVVLRDIPFQSRCEHHLAPIVGTASIAYLPADRIIGISELAQVLHRYARRLQFQERLTAEVAQCLWSSLRPQGIAVVVKASHGCMTSRGVRTLNVNMVTSKLLGCFKDDAISRNTALAILGIGTSK</sequence>
<dbReference type="RefSeq" id="WP_339589592.1">
    <property type="nucleotide sequence ID" value="NZ_JBBHJZ010000010.1"/>
</dbReference>
<evidence type="ECO:0000256" key="4">
    <source>
        <dbReference type="ARBA" id="ARBA00011857"/>
    </source>
</evidence>
<dbReference type="PROSITE" id="PS00859">
    <property type="entry name" value="GTP_CYCLOHYDROL_1_1"/>
    <property type="match status" value="1"/>
</dbReference>
<reference evidence="10 11" key="1">
    <citation type="submission" date="2024-03" db="EMBL/GenBank/DDBJ databases">
        <authorList>
            <person name="Jo J.-H."/>
        </authorList>
    </citation>
    <scope>NUCLEOTIDE SEQUENCE [LARGE SCALE GENOMIC DNA]</scope>
    <source>
        <strain evidence="10 11">PS1R-30</strain>
    </source>
</reference>
<dbReference type="InterPro" id="IPR020602">
    <property type="entry name" value="GTP_CycHdrlase_I_dom"/>
</dbReference>
<evidence type="ECO:0000256" key="1">
    <source>
        <dbReference type="ARBA" id="ARBA00001052"/>
    </source>
</evidence>
<proteinExistence type="inferred from homology"/>
<evidence type="ECO:0000256" key="6">
    <source>
        <dbReference type="ARBA" id="ARBA00022801"/>
    </source>
</evidence>
<feature type="binding site" evidence="8">
    <location>
        <position position="99"/>
    </location>
    <ligand>
        <name>Zn(2+)</name>
        <dbReference type="ChEBI" id="CHEBI:29105"/>
    </ligand>
</feature>
<evidence type="ECO:0000256" key="8">
    <source>
        <dbReference type="HAMAP-Rule" id="MF_00223"/>
    </source>
</evidence>
<dbReference type="Pfam" id="PF01227">
    <property type="entry name" value="GTP_cyclohydroI"/>
    <property type="match status" value="1"/>
</dbReference>
<dbReference type="EC" id="3.5.4.16" evidence="8"/>
<feature type="binding site" evidence="8">
    <location>
        <position position="167"/>
    </location>
    <ligand>
        <name>Zn(2+)</name>
        <dbReference type="ChEBI" id="CHEBI:29105"/>
    </ligand>
</feature>
<dbReference type="PANTHER" id="PTHR11109:SF7">
    <property type="entry name" value="GTP CYCLOHYDROLASE 1"/>
    <property type="match status" value="1"/>
</dbReference>
<organism evidence="10 11">
    <name type="scientific">Novosphingobium anseongense</name>
    <dbReference type="NCBI Taxonomy" id="3133436"/>
    <lineage>
        <taxon>Bacteria</taxon>
        <taxon>Pseudomonadati</taxon>
        <taxon>Pseudomonadota</taxon>
        <taxon>Alphaproteobacteria</taxon>
        <taxon>Sphingomonadales</taxon>
        <taxon>Sphingomonadaceae</taxon>
        <taxon>Novosphingobium</taxon>
    </lineage>
</organism>
<dbReference type="InterPro" id="IPR043134">
    <property type="entry name" value="GTP-CH-I_N"/>
</dbReference>
<keyword evidence="5 8" id="KW-0554">One-carbon metabolism</keyword>
<keyword evidence="8" id="KW-0547">Nucleotide-binding</keyword>
<dbReference type="Gene3D" id="3.30.1130.10">
    <property type="match status" value="1"/>
</dbReference>
<evidence type="ECO:0000313" key="10">
    <source>
        <dbReference type="EMBL" id="MEJ5979656.1"/>
    </source>
</evidence>
<comment type="pathway">
    <text evidence="2 8">Cofactor biosynthesis; 7,8-dihydroneopterin triphosphate biosynthesis; 7,8-dihydroneopterin triphosphate from GTP: step 1/1.</text>
</comment>
<gene>
    <name evidence="8 10" type="primary">folE</name>
    <name evidence="10" type="ORF">WG901_23590</name>
</gene>
<keyword evidence="8" id="KW-0479">Metal-binding</keyword>
<evidence type="ECO:0000256" key="3">
    <source>
        <dbReference type="ARBA" id="ARBA00008085"/>
    </source>
</evidence>
<feature type="binding site" evidence="8">
    <location>
        <position position="96"/>
    </location>
    <ligand>
        <name>Zn(2+)</name>
        <dbReference type="ChEBI" id="CHEBI:29105"/>
    </ligand>
</feature>
<dbReference type="Proteomes" id="UP001361239">
    <property type="component" value="Unassembled WGS sequence"/>
</dbReference>
<dbReference type="HAMAP" id="MF_00223">
    <property type="entry name" value="FolE"/>
    <property type="match status" value="1"/>
</dbReference>
<comment type="subunit">
    <text evidence="8">Homopolymer.</text>
</comment>
<feature type="domain" description="GTP cyclohydrolase I" evidence="9">
    <location>
        <begin position="26"/>
        <end position="201"/>
    </location>
</feature>
<evidence type="ECO:0000256" key="7">
    <source>
        <dbReference type="ARBA" id="ARBA00023134"/>
    </source>
</evidence>
<name>A0ABU8S437_9SPHN</name>
<dbReference type="InterPro" id="IPR043133">
    <property type="entry name" value="GTP-CH-I_C/QueF"/>
</dbReference>
<protein>
    <recommendedName>
        <fullName evidence="8">GTP cyclohydrolase 1</fullName>
        <ecNumber evidence="8">3.5.4.16</ecNumber>
    </recommendedName>
    <alternativeName>
        <fullName evidence="8">GTP cyclohydrolase I</fullName>
        <shortName evidence="8">GTP-CH-I</shortName>
    </alternativeName>
</protein>
<dbReference type="NCBIfam" id="TIGR00063">
    <property type="entry name" value="folE"/>
    <property type="match status" value="1"/>
</dbReference>
<evidence type="ECO:0000256" key="5">
    <source>
        <dbReference type="ARBA" id="ARBA00022563"/>
    </source>
</evidence>
<evidence type="ECO:0000313" key="11">
    <source>
        <dbReference type="Proteomes" id="UP001361239"/>
    </source>
</evidence>
<comment type="similarity">
    <text evidence="3 8">Belongs to the GTP cyclohydrolase I family.</text>
</comment>
<keyword evidence="11" id="KW-1185">Reference proteome</keyword>
<evidence type="ECO:0000259" key="9">
    <source>
        <dbReference type="Pfam" id="PF01227"/>
    </source>
</evidence>
<dbReference type="EMBL" id="JBBHJZ010000010">
    <property type="protein sequence ID" value="MEJ5979656.1"/>
    <property type="molecule type" value="Genomic_DNA"/>
</dbReference>
<dbReference type="SUPFAM" id="SSF55620">
    <property type="entry name" value="Tetrahydrobiopterin biosynthesis enzymes-like"/>
    <property type="match status" value="1"/>
</dbReference>
<accession>A0ABU8S437</accession>